<keyword evidence="2" id="KW-0560">Oxidoreductase</keyword>
<dbReference type="CDD" id="cd02230">
    <property type="entry name" value="cupin_HP0902-like"/>
    <property type="match status" value="1"/>
</dbReference>
<evidence type="ECO:0000313" key="2">
    <source>
        <dbReference type="EMBL" id="TWG37467.1"/>
    </source>
</evidence>
<proteinExistence type="predicted"/>
<dbReference type="EMBL" id="VJWE01000013">
    <property type="protein sequence ID" value="TWG37467.1"/>
    <property type="molecule type" value="Genomic_DNA"/>
</dbReference>
<dbReference type="InterPro" id="IPR014710">
    <property type="entry name" value="RmlC-like_jellyroll"/>
</dbReference>
<dbReference type="SUPFAM" id="SSF51182">
    <property type="entry name" value="RmlC-like cupins"/>
    <property type="match status" value="1"/>
</dbReference>
<name>A0A561XMZ0_ACIDE</name>
<dbReference type="Pfam" id="PF07883">
    <property type="entry name" value="Cupin_2"/>
    <property type="match status" value="1"/>
</dbReference>
<protein>
    <submittedName>
        <fullName evidence="2">Quercetin dioxygenase-like cupin family protein</fullName>
    </submittedName>
</protein>
<organism evidence="2 3">
    <name type="scientific">Acidovorax delafieldii</name>
    <name type="common">Pseudomonas delafieldii</name>
    <dbReference type="NCBI Taxonomy" id="47920"/>
    <lineage>
        <taxon>Bacteria</taxon>
        <taxon>Pseudomonadati</taxon>
        <taxon>Pseudomonadota</taxon>
        <taxon>Betaproteobacteria</taxon>
        <taxon>Burkholderiales</taxon>
        <taxon>Comamonadaceae</taxon>
        <taxon>Acidovorax</taxon>
    </lineage>
</organism>
<dbReference type="GeneID" id="51111573"/>
<feature type="domain" description="Cupin type-2" evidence="1">
    <location>
        <begin position="39"/>
        <end position="103"/>
    </location>
</feature>
<keyword evidence="2" id="KW-0223">Dioxygenase</keyword>
<sequence length="113" mass="11968">MALPHAQSGQIVSVRPLGARLADTVTTAVLKAGQLEVMRVVLPVGKSMKEHQTPGEATVQCIEGVVEFASELGVQQLHPGDFVHLAPRALHSLKAVEPASLLVTMCLKPAEKT</sequence>
<dbReference type="InterPro" id="IPR013096">
    <property type="entry name" value="Cupin_2"/>
</dbReference>
<dbReference type="GO" id="GO:0051213">
    <property type="term" value="F:dioxygenase activity"/>
    <property type="evidence" value="ECO:0007669"/>
    <property type="project" value="UniProtKB-KW"/>
</dbReference>
<evidence type="ECO:0000313" key="3">
    <source>
        <dbReference type="Proteomes" id="UP000321485"/>
    </source>
</evidence>
<dbReference type="Gene3D" id="2.60.120.10">
    <property type="entry name" value="Jelly Rolls"/>
    <property type="match status" value="1"/>
</dbReference>
<dbReference type="AlphaFoldDB" id="A0A561XMZ0"/>
<accession>A0A561XMZ0</accession>
<comment type="caution">
    <text evidence="2">The sequence shown here is derived from an EMBL/GenBank/DDBJ whole genome shotgun (WGS) entry which is preliminary data.</text>
</comment>
<gene>
    <name evidence="2" type="ORF">ATF69_2514</name>
</gene>
<evidence type="ECO:0000259" key="1">
    <source>
        <dbReference type="Pfam" id="PF07883"/>
    </source>
</evidence>
<reference evidence="2 3" key="1">
    <citation type="journal article" date="2015" name="Stand. Genomic Sci.">
        <title>Genomic Encyclopedia of Bacterial and Archaeal Type Strains, Phase III: the genomes of soil and plant-associated and newly described type strains.</title>
        <authorList>
            <person name="Whitman W.B."/>
            <person name="Woyke T."/>
            <person name="Klenk H.P."/>
            <person name="Zhou Y."/>
            <person name="Lilburn T.G."/>
            <person name="Beck B.J."/>
            <person name="De Vos P."/>
            <person name="Vandamme P."/>
            <person name="Eisen J.A."/>
            <person name="Garrity G."/>
            <person name="Hugenholtz P."/>
            <person name="Kyrpides N.C."/>
        </authorList>
    </citation>
    <scope>NUCLEOTIDE SEQUENCE [LARGE SCALE GENOMIC DNA]</scope>
    <source>
        <strain evidence="2 3">DSM 64</strain>
    </source>
</reference>
<dbReference type="Proteomes" id="UP000321485">
    <property type="component" value="Unassembled WGS sequence"/>
</dbReference>
<dbReference type="InterPro" id="IPR011051">
    <property type="entry name" value="RmlC_Cupin_sf"/>
</dbReference>
<dbReference type="RefSeq" id="WP_056061641.1">
    <property type="nucleotide sequence ID" value="NZ_CAXUSK020000001.1"/>
</dbReference>